<dbReference type="Gene3D" id="3.90.79.10">
    <property type="entry name" value="Nucleoside Triphosphate Pyrophosphohydrolase"/>
    <property type="match status" value="1"/>
</dbReference>
<dbReference type="OrthoDB" id="289720at2"/>
<sequence length="144" mass="16375">MRDFSDFDGAKVAILKGARLVTILRDDTPDIPFPNMWDLPGGGRESGESAELCVLRELREELALRLEPDQLTWKKRYAEGRQGEHVTWFFVAEMPDLDEGGLRLGSEGQAWRMIDTERFLRMENAVPHLKARLAEYLGSRARGG</sequence>
<reference evidence="4" key="1">
    <citation type="submission" date="2016-10" db="EMBL/GenBank/DDBJ databases">
        <authorList>
            <person name="Varghese N."/>
            <person name="Submissions S."/>
        </authorList>
    </citation>
    <scope>NUCLEOTIDE SEQUENCE [LARGE SCALE GENOMIC DNA]</scope>
    <source>
        <strain evidence="4">DSM 28453</strain>
    </source>
</reference>
<dbReference type="EMBL" id="FOSZ01000001">
    <property type="protein sequence ID" value="SFK56460.1"/>
    <property type="molecule type" value="Genomic_DNA"/>
</dbReference>
<organism evidence="3 4">
    <name type="scientific">Shimia haliotis</name>
    <dbReference type="NCBI Taxonomy" id="1280847"/>
    <lineage>
        <taxon>Bacteria</taxon>
        <taxon>Pseudomonadati</taxon>
        <taxon>Pseudomonadota</taxon>
        <taxon>Alphaproteobacteria</taxon>
        <taxon>Rhodobacterales</taxon>
        <taxon>Roseobacteraceae</taxon>
    </lineage>
</organism>
<keyword evidence="4" id="KW-1185">Reference proteome</keyword>
<feature type="domain" description="Nudix hydrolase" evidence="2">
    <location>
        <begin position="5"/>
        <end position="139"/>
    </location>
</feature>
<dbReference type="STRING" id="1280847.SAMN04488036_101416"/>
<accession>A0A1I4AJV3</accession>
<dbReference type="PRINTS" id="PR00502">
    <property type="entry name" value="NUDIXFAMILY"/>
</dbReference>
<dbReference type="PANTHER" id="PTHR43736:SF1">
    <property type="entry name" value="DIHYDRONEOPTERIN TRIPHOSPHATE DIPHOSPHATASE"/>
    <property type="match status" value="1"/>
</dbReference>
<proteinExistence type="predicted"/>
<evidence type="ECO:0000313" key="3">
    <source>
        <dbReference type="EMBL" id="SFK56460.1"/>
    </source>
</evidence>
<dbReference type="InterPro" id="IPR020476">
    <property type="entry name" value="Nudix_hydrolase"/>
</dbReference>
<dbReference type="PANTHER" id="PTHR43736">
    <property type="entry name" value="ADP-RIBOSE PYROPHOSPHATASE"/>
    <property type="match status" value="1"/>
</dbReference>
<dbReference type="AlphaFoldDB" id="A0A1I4AJV3"/>
<dbReference type="SUPFAM" id="SSF55811">
    <property type="entry name" value="Nudix"/>
    <property type="match status" value="1"/>
</dbReference>
<dbReference type="Proteomes" id="UP000198851">
    <property type="component" value="Unassembled WGS sequence"/>
</dbReference>
<dbReference type="PROSITE" id="PS51462">
    <property type="entry name" value="NUDIX"/>
    <property type="match status" value="1"/>
</dbReference>
<protein>
    <submittedName>
        <fullName evidence="3">8-oxo-dGTP diphosphatase</fullName>
    </submittedName>
</protein>
<dbReference type="RefSeq" id="WP_093319630.1">
    <property type="nucleotide sequence ID" value="NZ_FOSZ01000001.1"/>
</dbReference>
<evidence type="ECO:0000256" key="1">
    <source>
        <dbReference type="ARBA" id="ARBA00022801"/>
    </source>
</evidence>
<dbReference type="InterPro" id="IPR015797">
    <property type="entry name" value="NUDIX_hydrolase-like_dom_sf"/>
</dbReference>
<gene>
    <name evidence="3" type="ORF">SAMN04488036_101416</name>
</gene>
<dbReference type="InterPro" id="IPR000086">
    <property type="entry name" value="NUDIX_hydrolase_dom"/>
</dbReference>
<dbReference type="GO" id="GO:0016787">
    <property type="term" value="F:hydrolase activity"/>
    <property type="evidence" value="ECO:0007669"/>
    <property type="project" value="UniProtKB-KW"/>
</dbReference>
<keyword evidence="1" id="KW-0378">Hydrolase</keyword>
<name>A0A1I4AJV3_9RHOB</name>
<evidence type="ECO:0000313" key="4">
    <source>
        <dbReference type="Proteomes" id="UP000198851"/>
    </source>
</evidence>
<evidence type="ECO:0000259" key="2">
    <source>
        <dbReference type="PROSITE" id="PS51462"/>
    </source>
</evidence>
<dbReference type="CDD" id="cd04682">
    <property type="entry name" value="NUDIX_Hydrolase"/>
    <property type="match status" value="1"/>
</dbReference>
<dbReference type="Pfam" id="PF00293">
    <property type="entry name" value="NUDIX"/>
    <property type="match status" value="1"/>
</dbReference>